<dbReference type="EMBL" id="UINC01011173">
    <property type="protein sequence ID" value="SVA49432.1"/>
    <property type="molecule type" value="Genomic_DNA"/>
</dbReference>
<dbReference type="AlphaFoldDB" id="A0A381WAD8"/>
<organism evidence="1">
    <name type="scientific">marine metagenome</name>
    <dbReference type="NCBI Taxonomy" id="408172"/>
    <lineage>
        <taxon>unclassified sequences</taxon>
        <taxon>metagenomes</taxon>
        <taxon>ecological metagenomes</taxon>
    </lineage>
</organism>
<evidence type="ECO:0000313" key="1">
    <source>
        <dbReference type="EMBL" id="SVA49432.1"/>
    </source>
</evidence>
<accession>A0A381WAD8</accession>
<proteinExistence type="predicted"/>
<gene>
    <name evidence="1" type="ORF">METZ01_LOCUS102286</name>
</gene>
<protein>
    <submittedName>
        <fullName evidence="1">Uncharacterized protein</fullName>
    </submittedName>
</protein>
<sequence>MSIVWNDCRNCHDCSAKEYERSYEELYAKSYNHADLPYHDSLEHENIDPMCTDCYHVFTKKKDQCQLFARMFQ</sequence>
<reference evidence="1" key="1">
    <citation type="submission" date="2018-05" db="EMBL/GenBank/DDBJ databases">
        <authorList>
            <person name="Lanie J.A."/>
            <person name="Ng W.-L."/>
            <person name="Kazmierczak K.M."/>
            <person name="Andrzejewski T.M."/>
            <person name="Davidsen T.M."/>
            <person name="Wayne K.J."/>
            <person name="Tettelin H."/>
            <person name="Glass J.I."/>
            <person name="Rusch D."/>
            <person name="Podicherti R."/>
            <person name="Tsui H.-C.T."/>
            <person name="Winkler M.E."/>
        </authorList>
    </citation>
    <scope>NUCLEOTIDE SEQUENCE</scope>
</reference>
<name>A0A381WAD8_9ZZZZ</name>